<dbReference type="SUPFAM" id="SSF53448">
    <property type="entry name" value="Nucleotide-diphospho-sugar transferases"/>
    <property type="match status" value="1"/>
</dbReference>
<comment type="caution">
    <text evidence="2">The sequence shown here is derived from an EMBL/GenBank/DDBJ whole genome shotgun (WGS) entry which is preliminary data.</text>
</comment>
<sequence length="305" mass="35321">MPGRVKPKVSYLLSVYNGEKTLSSTLESLFNQKDIDLEIIAVNDGSADNSLKILKKYAASDRRLKIFQRFHLGLSLSRNFAVKKAKGDYLASASQDDIYLPDKSISQINYLKEKNLDFCFTQVEIIDEGGHIINHRSKKIYNAPLLPHPFTFFQVMFFWNVCSPTFLCKSYCYDKIKWHPSIFPFSDKNLWLKMLLEYKGGKLPQISLYRRLQPSAKQQNFSNIPLDFLYLEHRAAVLSALLYKFIPPGFILPLNNFLRVVKCFLEVEKDPADLSAYRNLAAVYRKLNYTLAVKNLEEIMEFLKT</sequence>
<dbReference type="InterPro" id="IPR001173">
    <property type="entry name" value="Glyco_trans_2-like"/>
</dbReference>
<reference evidence="2 3" key="1">
    <citation type="journal article" date="2016" name="Nat. Commun.">
        <title>Thousands of microbial genomes shed light on interconnected biogeochemical processes in an aquifer system.</title>
        <authorList>
            <person name="Anantharaman K."/>
            <person name="Brown C.T."/>
            <person name="Hug L.A."/>
            <person name="Sharon I."/>
            <person name="Castelle C.J."/>
            <person name="Probst A.J."/>
            <person name="Thomas B.C."/>
            <person name="Singh A."/>
            <person name="Wilkins M.J."/>
            <person name="Karaoz U."/>
            <person name="Brodie E.L."/>
            <person name="Williams K.H."/>
            <person name="Hubbard S.S."/>
            <person name="Banfield J.F."/>
        </authorList>
    </citation>
    <scope>NUCLEOTIDE SEQUENCE [LARGE SCALE GENOMIC DNA]</scope>
</reference>
<dbReference type="Proteomes" id="UP000176665">
    <property type="component" value="Unassembled WGS sequence"/>
</dbReference>
<accession>A0A1F5YRK9</accession>
<protein>
    <recommendedName>
        <fullName evidence="1">Glycosyltransferase 2-like domain-containing protein</fullName>
    </recommendedName>
</protein>
<gene>
    <name evidence="2" type="ORF">A2W14_02235</name>
</gene>
<dbReference type="Pfam" id="PF00535">
    <property type="entry name" value="Glycos_transf_2"/>
    <property type="match status" value="1"/>
</dbReference>
<proteinExistence type="predicted"/>
<evidence type="ECO:0000313" key="3">
    <source>
        <dbReference type="Proteomes" id="UP000176665"/>
    </source>
</evidence>
<dbReference type="PANTHER" id="PTHR22916">
    <property type="entry name" value="GLYCOSYLTRANSFERASE"/>
    <property type="match status" value="1"/>
</dbReference>
<dbReference type="AlphaFoldDB" id="A0A1F5YRK9"/>
<name>A0A1F5YRK9_9BACT</name>
<dbReference type="PANTHER" id="PTHR22916:SF3">
    <property type="entry name" value="UDP-GLCNAC:BETAGAL BETA-1,3-N-ACETYLGLUCOSAMINYLTRANSFERASE-LIKE PROTEIN 1"/>
    <property type="match status" value="1"/>
</dbReference>
<dbReference type="InterPro" id="IPR029044">
    <property type="entry name" value="Nucleotide-diphossugar_trans"/>
</dbReference>
<dbReference type="STRING" id="1798371.A2W14_02235"/>
<dbReference type="Gene3D" id="3.90.550.10">
    <property type="entry name" value="Spore Coat Polysaccharide Biosynthesis Protein SpsA, Chain A"/>
    <property type="match status" value="1"/>
</dbReference>
<evidence type="ECO:0000259" key="1">
    <source>
        <dbReference type="Pfam" id="PF00535"/>
    </source>
</evidence>
<feature type="domain" description="Glycosyltransferase 2-like" evidence="1">
    <location>
        <begin position="13"/>
        <end position="144"/>
    </location>
</feature>
<organism evidence="2 3">
    <name type="scientific">Candidatus Gottesmanbacteria bacterium RBG_16_37_8</name>
    <dbReference type="NCBI Taxonomy" id="1798371"/>
    <lineage>
        <taxon>Bacteria</taxon>
        <taxon>Candidatus Gottesmaniibacteriota</taxon>
    </lineage>
</organism>
<evidence type="ECO:0000313" key="2">
    <source>
        <dbReference type="EMBL" id="OGG02724.1"/>
    </source>
</evidence>
<dbReference type="GO" id="GO:0016758">
    <property type="term" value="F:hexosyltransferase activity"/>
    <property type="evidence" value="ECO:0007669"/>
    <property type="project" value="UniProtKB-ARBA"/>
</dbReference>
<dbReference type="EMBL" id="MFJA01000054">
    <property type="protein sequence ID" value="OGG02724.1"/>
    <property type="molecule type" value="Genomic_DNA"/>
</dbReference>